<dbReference type="GO" id="GO:0005829">
    <property type="term" value="C:cytosol"/>
    <property type="evidence" value="ECO:0007669"/>
    <property type="project" value="TreeGrafter"/>
</dbReference>
<sequence>MTKPMDPLEQHRPLDQVVGSAVKNDRTMAGLTLSELSKRSSVSTAMISKIERGQVSASLSTLDALAQAIGVPLVNFFAGTTGKTDVSFVPAGEGIHVQRQGSAFGHFYRMIGRAAANHVSYESFVVTLEQPLAVRPFYRHRGVEFIHVLSGEMVFRCGDGSFDMAPGDSLSFDSCAAHGPTELKTETVTFLTVISKADGLEMG</sequence>
<evidence type="ECO:0000259" key="2">
    <source>
        <dbReference type="PROSITE" id="PS50943"/>
    </source>
</evidence>
<dbReference type="GO" id="GO:0003677">
    <property type="term" value="F:DNA binding"/>
    <property type="evidence" value="ECO:0007669"/>
    <property type="project" value="UniProtKB-KW"/>
</dbReference>
<dbReference type="Proteomes" id="UP000252706">
    <property type="component" value="Unassembled WGS sequence"/>
</dbReference>
<evidence type="ECO:0000313" key="4">
    <source>
        <dbReference type="Proteomes" id="UP000252706"/>
    </source>
</evidence>
<dbReference type="SUPFAM" id="SSF47413">
    <property type="entry name" value="lambda repressor-like DNA-binding domains"/>
    <property type="match status" value="1"/>
</dbReference>
<dbReference type="Pfam" id="PF07883">
    <property type="entry name" value="Cupin_2"/>
    <property type="match status" value="1"/>
</dbReference>
<dbReference type="CDD" id="cd02209">
    <property type="entry name" value="cupin_XRE_C"/>
    <property type="match status" value="1"/>
</dbReference>
<dbReference type="GO" id="GO:0003700">
    <property type="term" value="F:DNA-binding transcription factor activity"/>
    <property type="evidence" value="ECO:0007669"/>
    <property type="project" value="TreeGrafter"/>
</dbReference>
<dbReference type="Gene3D" id="1.10.260.40">
    <property type="entry name" value="lambda repressor-like DNA-binding domains"/>
    <property type="match status" value="1"/>
</dbReference>
<dbReference type="RefSeq" id="WP_113823630.1">
    <property type="nucleotide sequence ID" value="NZ_QOCE01000031.1"/>
</dbReference>
<protein>
    <submittedName>
        <fullName evidence="3">MerR family transcriptional regulator</fullName>
    </submittedName>
</protein>
<accession>A0A366X1B3</accession>
<evidence type="ECO:0000313" key="3">
    <source>
        <dbReference type="EMBL" id="RBW54493.1"/>
    </source>
</evidence>
<feature type="domain" description="HTH cro/C1-type" evidence="2">
    <location>
        <begin position="22"/>
        <end position="76"/>
    </location>
</feature>
<name>A0A366X1B3_9RHOB</name>
<organism evidence="3 4">
    <name type="scientific">Phaeobacter gallaeciensis</name>
    <dbReference type="NCBI Taxonomy" id="60890"/>
    <lineage>
        <taxon>Bacteria</taxon>
        <taxon>Pseudomonadati</taxon>
        <taxon>Pseudomonadota</taxon>
        <taxon>Alphaproteobacteria</taxon>
        <taxon>Rhodobacterales</taxon>
        <taxon>Roseobacteraceae</taxon>
        <taxon>Phaeobacter</taxon>
    </lineage>
</organism>
<dbReference type="EMBL" id="QOCE01000031">
    <property type="protein sequence ID" value="RBW54493.1"/>
    <property type="molecule type" value="Genomic_DNA"/>
</dbReference>
<dbReference type="PROSITE" id="PS50943">
    <property type="entry name" value="HTH_CROC1"/>
    <property type="match status" value="1"/>
</dbReference>
<gene>
    <name evidence="3" type="ORF">DS909_11665</name>
</gene>
<dbReference type="SMART" id="SM00530">
    <property type="entry name" value="HTH_XRE"/>
    <property type="match status" value="1"/>
</dbReference>
<dbReference type="InterPro" id="IPR014710">
    <property type="entry name" value="RmlC-like_jellyroll"/>
</dbReference>
<dbReference type="InterPro" id="IPR013096">
    <property type="entry name" value="Cupin_2"/>
</dbReference>
<dbReference type="PANTHER" id="PTHR46797">
    <property type="entry name" value="HTH-TYPE TRANSCRIPTIONAL REGULATOR"/>
    <property type="match status" value="1"/>
</dbReference>
<dbReference type="PANTHER" id="PTHR46797:SF1">
    <property type="entry name" value="METHYLPHOSPHONATE SYNTHASE"/>
    <property type="match status" value="1"/>
</dbReference>
<evidence type="ECO:0000256" key="1">
    <source>
        <dbReference type="ARBA" id="ARBA00023125"/>
    </source>
</evidence>
<dbReference type="AlphaFoldDB" id="A0A366X1B3"/>
<dbReference type="InterPro" id="IPR011051">
    <property type="entry name" value="RmlC_Cupin_sf"/>
</dbReference>
<dbReference type="OrthoDB" id="9805356at2"/>
<dbReference type="InterPro" id="IPR010982">
    <property type="entry name" value="Lambda_DNA-bd_dom_sf"/>
</dbReference>
<dbReference type="Gene3D" id="2.60.120.10">
    <property type="entry name" value="Jelly Rolls"/>
    <property type="match status" value="1"/>
</dbReference>
<keyword evidence="1" id="KW-0238">DNA-binding</keyword>
<reference evidence="3 4" key="1">
    <citation type="submission" date="2018-07" db="EMBL/GenBank/DDBJ databases">
        <title>Modular assembly of carbohydrate-degrading microbial communities in the ocean.</title>
        <authorList>
            <person name="Enke T.N."/>
            <person name="Datta M.S."/>
            <person name="Schwartzman J.A."/>
            <person name="Cermak N."/>
            <person name="Schmitz D.A."/>
            <person name="Barrere J."/>
            <person name="Cordero O.X."/>
        </authorList>
    </citation>
    <scope>NUCLEOTIDE SEQUENCE [LARGE SCALE GENOMIC DNA]</scope>
    <source>
        <strain evidence="3 4">C3M10</strain>
    </source>
</reference>
<dbReference type="CDD" id="cd00093">
    <property type="entry name" value="HTH_XRE"/>
    <property type="match status" value="1"/>
</dbReference>
<proteinExistence type="predicted"/>
<dbReference type="InterPro" id="IPR050807">
    <property type="entry name" value="TransReg_Diox_bact_type"/>
</dbReference>
<dbReference type="InterPro" id="IPR001387">
    <property type="entry name" value="Cro/C1-type_HTH"/>
</dbReference>
<dbReference type="SUPFAM" id="SSF51182">
    <property type="entry name" value="RmlC-like cupins"/>
    <property type="match status" value="1"/>
</dbReference>
<dbReference type="Pfam" id="PF01381">
    <property type="entry name" value="HTH_3"/>
    <property type="match status" value="1"/>
</dbReference>
<comment type="caution">
    <text evidence="3">The sequence shown here is derived from an EMBL/GenBank/DDBJ whole genome shotgun (WGS) entry which is preliminary data.</text>
</comment>